<evidence type="ECO:0000256" key="1">
    <source>
        <dbReference type="ARBA" id="ARBA00022729"/>
    </source>
</evidence>
<dbReference type="Gene3D" id="2.130.10.130">
    <property type="entry name" value="Integrin alpha, N-terminal"/>
    <property type="match status" value="1"/>
</dbReference>
<name>A0ABW7U6S5_9ACTN</name>
<dbReference type="InterPro" id="IPR013517">
    <property type="entry name" value="FG-GAP"/>
</dbReference>
<evidence type="ECO:0000313" key="3">
    <source>
        <dbReference type="Proteomes" id="UP001611339"/>
    </source>
</evidence>
<proteinExistence type="predicted"/>
<dbReference type="PANTHER" id="PTHR44103">
    <property type="entry name" value="PROPROTEIN CONVERTASE P"/>
    <property type="match status" value="1"/>
</dbReference>
<keyword evidence="1" id="KW-0732">Signal</keyword>
<dbReference type="Gene3D" id="2.115.10.10">
    <property type="entry name" value="Tachylectin 2"/>
    <property type="match status" value="1"/>
</dbReference>
<sequence>MYDMATGAEPSVIDISALGEGFDRARGTGSALVATKPNATGGHDIHVISKPQDTLVDDTVTGLPPDAVFTRIEVDSPDTAVVLYTGTVDGAPKNRIAVVDLKSHAVVEEHDTQRVTAKSDTALSATHIAWVELPTDYESTLVMVRRDSGEIERVPLGVAQNVPVELVGDWLTYGEPGGYTSRYPSPLHALTARSLTTGATVKVLDDLTQAVPGPGGTQMVRGGTLAEGEGLYRISVGEDGTPAAERVASTTWPTALGLVSERVPTVLDLDLTPAPVYLGWTFSRTADVRVELTHNDTKKVVRLRDAADGSGTNEVRWDGLLDAPDHRFPAYNGDYAWRMTAKPANGIGPTVEKTGTFKIVRKAVPHDFDDNSTTDLLVRDGSGRVYRYDTILSWGSWPQLAPEQLDSGWDVYDQLLAFGDLAGSPSADVLGRDKGGVLWLYTGVGQALADRVRVGGGWNIYKSLASGSDLTGDGRTDLVATDKAGDLWLYKGTGNTSAPFAPRVRIGHGWGVYNKITATGNIAGGPAGDLVARDTAGVLWLYLGKGDGTFAPRTRIGGGWSKYRQFVPLGDTDRDGRPDLLTEDPATGYLYLYKGTGKWQAPFESGRPVPSSIETNQLTLF</sequence>
<dbReference type="SUPFAM" id="SSF69318">
    <property type="entry name" value="Integrin alpha N-terminal domain"/>
    <property type="match status" value="1"/>
</dbReference>
<reference evidence="2 3" key="1">
    <citation type="submission" date="2024-10" db="EMBL/GenBank/DDBJ databases">
        <title>The Natural Products Discovery Center: Release of the First 8490 Sequenced Strains for Exploring Actinobacteria Biosynthetic Diversity.</title>
        <authorList>
            <person name="Kalkreuter E."/>
            <person name="Kautsar S.A."/>
            <person name="Yang D."/>
            <person name="Bader C.D."/>
            <person name="Teijaro C.N."/>
            <person name="Fluegel L."/>
            <person name="Davis C.M."/>
            <person name="Simpson J.R."/>
            <person name="Lauterbach L."/>
            <person name="Steele A.D."/>
            <person name="Gui C."/>
            <person name="Meng S."/>
            <person name="Li G."/>
            <person name="Viehrig K."/>
            <person name="Ye F."/>
            <person name="Su P."/>
            <person name="Kiefer A.F."/>
            <person name="Nichols A."/>
            <person name="Cepeda A.J."/>
            <person name="Yan W."/>
            <person name="Fan B."/>
            <person name="Jiang Y."/>
            <person name="Adhikari A."/>
            <person name="Zheng C.-J."/>
            <person name="Schuster L."/>
            <person name="Cowan T.M."/>
            <person name="Smanski M.J."/>
            <person name="Chevrette M.G."/>
            <person name="De Carvalho L.P.S."/>
            <person name="Shen B."/>
        </authorList>
    </citation>
    <scope>NUCLEOTIDE SEQUENCE [LARGE SCALE GENOMIC DNA]</scope>
    <source>
        <strain evidence="2 3">NPDC020602</strain>
    </source>
</reference>
<dbReference type="InterPro" id="IPR028994">
    <property type="entry name" value="Integrin_alpha_N"/>
</dbReference>
<protein>
    <submittedName>
        <fullName evidence="2">FG-GAP repeat domain-containing protein</fullName>
    </submittedName>
</protein>
<dbReference type="Proteomes" id="UP001611339">
    <property type="component" value="Unassembled WGS sequence"/>
</dbReference>
<keyword evidence="3" id="KW-1185">Reference proteome</keyword>
<dbReference type="RefSeq" id="WP_398710068.1">
    <property type="nucleotide sequence ID" value="NZ_JBIRUI010000007.1"/>
</dbReference>
<dbReference type="Pfam" id="PF13517">
    <property type="entry name" value="FG-GAP_3"/>
    <property type="match status" value="1"/>
</dbReference>
<gene>
    <name evidence="2" type="ORF">ACH407_17445</name>
</gene>
<comment type="caution">
    <text evidence="2">The sequence shown here is derived from an EMBL/GenBank/DDBJ whole genome shotgun (WGS) entry which is preliminary data.</text>
</comment>
<dbReference type="PANTHER" id="PTHR44103:SF1">
    <property type="entry name" value="PROPROTEIN CONVERTASE P"/>
    <property type="match status" value="1"/>
</dbReference>
<organism evidence="2 3">
    <name type="scientific">Streptomyces litmocidini</name>
    <dbReference type="NCBI Taxonomy" id="67318"/>
    <lineage>
        <taxon>Bacteria</taxon>
        <taxon>Bacillati</taxon>
        <taxon>Actinomycetota</taxon>
        <taxon>Actinomycetes</taxon>
        <taxon>Kitasatosporales</taxon>
        <taxon>Streptomycetaceae</taxon>
        <taxon>Streptomyces</taxon>
    </lineage>
</organism>
<evidence type="ECO:0000313" key="2">
    <source>
        <dbReference type="EMBL" id="MFI1715341.1"/>
    </source>
</evidence>
<dbReference type="EMBL" id="JBIRUI010000007">
    <property type="protein sequence ID" value="MFI1715341.1"/>
    <property type="molecule type" value="Genomic_DNA"/>
</dbReference>
<accession>A0ABW7U6S5</accession>